<evidence type="ECO:0000256" key="1">
    <source>
        <dbReference type="SAM" id="MobiDB-lite"/>
    </source>
</evidence>
<feature type="compositionally biased region" description="Basic and acidic residues" evidence="1">
    <location>
        <begin position="21"/>
        <end position="38"/>
    </location>
</feature>
<keyword evidence="3" id="KW-1185">Reference proteome</keyword>
<dbReference type="Gramene" id="scaffold_501464.1">
    <property type="protein sequence ID" value="scaffold_501464.1"/>
    <property type="gene ID" value="scaffold_501464.1"/>
</dbReference>
<dbReference type="EMBL" id="GL348717">
    <property type="protein sequence ID" value="EFH52012.1"/>
    <property type="molecule type" value="Genomic_DNA"/>
</dbReference>
<gene>
    <name evidence="2" type="ORF">ARALYDRAFT_905760</name>
</gene>
<name>D7LMS7_ARALL</name>
<evidence type="ECO:0000313" key="3">
    <source>
        <dbReference type="Proteomes" id="UP000008694"/>
    </source>
</evidence>
<dbReference type="HOGENOM" id="CLU_2999180_0_0_1"/>
<protein>
    <submittedName>
        <fullName evidence="2">Expressed protein</fullName>
    </submittedName>
</protein>
<accession>D7LMS7</accession>
<feature type="region of interest" description="Disordered" evidence="1">
    <location>
        <begin position="21"/>
        <end position="57"/>
    </location>
</feature>
<proteinExistence type="predicted"/>
<feature type="compositionally biased region" description="Polar residues" evidence="1">
    <location>
        <begin position="39"/>
        <end position="50"/>
    </location>
</feature>
<sequence>MDPREAKPTLEICRLTEKDQVSAMVDSKERDLERERESVTSSAFIVPSSQSRRRDER</sequence>
<reference evidence="3" key="1">
    <citation type="journal article" date="2011" name="Nat. Genet.">
        <title>The Arabidopsis lyrata genome sequence and the basis of rapid genome size change.</title>
        <authorList>
            <person name="Hu T.T."/>
            <person name="Pattyn P."/>
            <person name="Bakker E.G."/>
            <person name="Cao J."/>
            <person name="Cheng J.-F."/>
            <person name="Clark R.M."/>
            <person name="Fahlgren N."/>
            <person name="Fawcett J.A."/>
            <person name="Grimwood J."/>
            <person name="Gundlach H."/>
            <person name="Haberer G."/>
            <person name="Hollister J.D."/>
            <person name="Ossowski S."/>
            <person name="Ottilar R.P."/>
            <person name="Salamov A.A."/>
            <person name="Schneeberger K."/>
            <person name="Spannagl M."/>
            <person name="Wang X."/>
            <person name="Yang L."/>
            <person name="Nasrallah M.E."/>
            <person name="Bergelson J."/>
            <person name="Carrington J.C."/>
            <person name="Gaut B.S."/>
            <person name="Schmutz J."/>
            <person name="Mayer K.F.X."/>
            <person name="Van de Peer Y."/>
            <person name="Grigoriev I.V."/>
            <person name="Nordborg M."/>
            <person name="Weigel D."/>
            <person name="Guo Y.-L."/>
        </authorList>
    </citation>
    <scope>NUCLEOTIDE SEQUENCE [LARGE SCALE GENOMIC DNA]</scope>
    <source>
        <strain evidence="3">cv. MN47</strain>
    </source>
</reference>
<dbReference type="AlphaFoldDB" id="D7LMS7"/>
<evidence type="ECO:0000313" key="2">
    <source>
        <dbReference type="EMBL" id="EFH52012.1"/>
    </source>
</evidence>
<organism evidence="3">
    <name type="scientific">Arabidopsis lyrata subsp. lyrata</name>
    <name type="common">Lyre-leaved rock-cress</name>
    <dbReference type="NCBI Taxonomy" id="81972"/>
    <lineage>
        <taxon>Eukaryota</taxon>
        <taxon>Viridiplantae</taxon>
        <taxon>Streptophyta</taxon>
        <taxon>Embryophyta</taxon>
        <taxon>Tracheophyta</taxon>
        <taxon>Spermatophyta</taxon>
        <taxon>Magnoliopsida</taxon>
        <taxon>eudicotyledons</taxon>
        <taxon>Gunneridae</taxon>
        <taxon>Pentapetalae</taxon>
        <taxon>rosids</taxon>
        <taxon>malvids</taxon>
        <taxon>Brassicales</taxon>
        <taxon>Brassicaceae</taxon>
        <taxon>Camelineae</taxon>
        <taxon>Arabidopsis</taxon>
    </lineage>
</organism>
<dbReference type="Proteomes" id="UP000008694">
    <property type="component" value="Unassembled WGS sequence"/>
</dbReference>